<keyword evidence="2 8" id="KW-0964">Secreted</keyword>
<keyword evidence="8" id="KW-0443">Lipid metabolism</keyword>
<dbReference type="PANTHER" id="PTHR11716">
    <property type="entry name" value="PHOSPHOLIPASE A2 FAMILY MEMBER"/>
    <property type="match status" value="1"/>
</dbReference>
<feature type="disulfide bond" evidence="6">
    <location>
        <begin position="58"/>
        <end position="75"/>
    </location>
</feature>
<feature type="disulfide bond" evidence="6">
    <location>
        <begin position="108"/>
        <end position="122"/>
    </location>
</feature>
<dbReference type="PRINTS" id="PR00389">
    <property type="entry name" value="PHPHLIPASEA2"/>
</dbReference>
<feature type="binding site" evidence="5">
    <location>
        <position position="61"/>
    </location>
    <ligand>
        <name>Ca(2+)</name>
        <dbReference type="ChEBI" id="CHEBI:29108"/>
    </ligand>
</feature>
<dbReference type="InterPro" id="IPR033113">
    <property type="entry name" value="PLA2_histidine"/>
</dbReference>
<feature type="domain" description="Phospholipase A2-like central" evidence="9">
    <location>
        <begin position="32"/>
        <end position="150"/>
    </location>
</feature>
<gene>
    <name evidence="10" type="ORF">ElyMa_004495900</name>
</gene>
<evidence type="ECO:0000256" key="8">
    <source>
        <dbReference type="RuleBase" id="RU361236"/>
    </source>
</evidence>
<feature type="signal peptide" evidence="8">
    <location>
        <begin position="1"/>
        <end position="21"/>
    </location>
</feature>
<dbReference type="EMBL" id="BMAT01009082">
    <property type="protein sequence ID" value="GFR98210.1"/>
    <property type="molecule type" value="Genomic_DNA"/>
</dbReference>
<evidence type="ECO:0000313" key="11">
    <source>
        <dbReference type="Proteomes" id="UP000762676"/>
    </source>
</evidence>
<feature type="disulfide bond" evidence="6">
    <location>
        <begin position="74"/>
        <end position="131"/>
    </location>
</feature>
<comment type="cofactor">
    <cofactor evidence="5">
        <name>Ca(2+)</name>
        <dbReference type="ChEBI" id="CHEBI:29108"/>
    </cofactor>
    <text evidence="5">Binds 1 Ca(2+) ion per subunit.</text>
</comment>
<dbReference type="CDD" id="cd00125">
    <property type="entry name" value="PLA2c"/>
    <property type="match status" value="1"/>
</dbReference>
<dbReference type="GO" id="GO:0006644">
    <property type="term" value="P:phospholipid metabolic process"/>
    <property type="evidence" value="ECO:0007669"/>
    <property type="project" value="InterPro"/>
</dbReference>
<feature type="chain" id="PRO_5043110069" description="Phospholipase A2" evidence="8">
    <location>
        <begin position="22"/>
        <end position="182"/>
    </location>
</feature>
<dbReference type="EC" id="3.1.1.4" evidence="8"/>
<comment type="similarity">
    <text evidence="7">Belongs to the phospholipase A2 family.</text>
</comment>
<feature type="binding site" evidence="5">
    <location>
        <position position="57"/>
    </location>
    <ligand>
        <name>Ca(2+)</name>
        <dbReference type="ChEBI" id="CHEBI:29108"/>
    </ligand>
</feature>
<name>A0AAV4HNB0_9GAST</name>
<accession>A0AAV4HNB0</accession>
<dbReference type="GO" id="GO:0050482">
    <property type="term" value="P:arachidonate secretion"/>
    <property type="evidence" value="ECO:0007669"/>
    <property type="project" value="InterPro"/>
</dbReference>
<comment type="caution">
    <text evidence="10">The sequence shown here is derived from an EMBL/GenBank/DDBJ whole genome shotgun (WGS) entry which is preliminary data.</text>
</comment>
<dbReference type="AlphaFoldDB" id="A0AAV4HNB0"/>
<evidence type="ECO:0000313" key="10">
    <source>
        <dbReference type="EMBL" id="GFR98210.1"/>
    </source>
</evidence>
<comment type="subcellular location">
    <subcellularLocation>
        <location evidence="1 8">Secreted</location>
    </subcellularLocation>
</comment>
<sequence length="182" mass="20991">MISTFVYTCVIMALATPVVLAGVAHQSRHKRNALQMCELIAQHTNRGCLDYNNYGCFCGLGNAASYHVDAVDGCCRVHDQCYGNVFCYWIYPQFVGYNINCTTLPCQCTDSPLSSPCAYSTCRCDLEFAQCLSRANYNHGFRDFNRDRCTRIIRRRPSRRQRRETVKAQWRDLLFSRQRLIL</sequence>
<dbReference type="Proteomes" id="UP000762676">
    <property type="component" value="Unassembled WGS sequence"/>
</dbReference>
<dbReference type="GO" id="GO:0005509">
    <property type="term" value="F:calcium ion binding"/>
    <property type="evidence" value="ECO:0007669"/>
    <property type="project" value="InterPro"/>
</dbReference>
<feature type="active site" evidence="4">
    <location>
        <position position="125"/>
    </location>
</feature>
<feature type="binding site" evidence="5">
    <location>
        <position position="59"/>
    </location>
    <ligand>
        <name>Ca(2+)</name>
        <dbReference type="ChEBI" id="CHEBI:29108"/>
    </ligand>
</feature>
<keyword evidence="3 6" id="KW-1015">Disulfide bond</keyword>
<dbReference type="InterPro" id="IPR001211">
    <property type="entry name" value="PLA2"/>
</dbReference>
<dbReference type="PROSITE" id="PS00118">
    <property type="entry name" value="PA2_HIS"/>
    <property type="match status" value="1"/>
</dbReference>
<dbReference type="GO" id="GO:0047498">
    <property type="term" value="F:calcium-dependent phospholipase A2 activity"/>
    <property type="evidence" value="ECO:0007669"/>
    <property type="project" value="TreeGrafter"/>
</dbReference>
<proteinExistence type="inferred from homology"/>
<dbReference type="InterPro" id="IPR036444">
    <property type="entry name" value="PLipase_A2_dom_sf"/>
</dbReference>
<dbReference type="PANTHER" id="PTHR11716:SF51">
    <property type="entry name" value="PHOSPHOLIPASE A2"/>
    <property type="match status" value="1"/>
</dbReference>
<keyword evidence="5 8" id="KW-0106">Calcium</keyword>
<comment type="catalytic activity">
    <reaction evidence="8">
        <text>a 1,2-diacyl-sn-glycero-3-phosphocholine + H2O = a 1-acyl-sn-glycero-3-phosphocholine + a fatty acid + H(+)</text>
        <dbReference type="Rhea" id="RHEA:15801"/>
        <dbReference type="ChEBI" id="CHEBI:15377"/>
        <dbReference type="ChEBI" id="CHEBI:15378"/>
        <dbReference type="ChEBI" id="CHEBI:28868"/>
        <dbReference type="ChEBI" id="CHEBI:57643"/>
        <dbReference type="ChEBI" id="CHEBI:58168"/>
        <dbReference type="EC" id="3.1.1.4"/>
    </reaction>
</comment>
<dbReference type="SUPFAM" id="SSF48619">
    <property type="entry name" value="Phospholipase A2, PLA2"/>
    <property type="match status" value="1"/>
</dbReference>
<keyword evidence="8" id="KW-0732">Signal</keyword>
<feature type="disulfide bond" evidence="6">
    <location>
        <begin position="81"/>
        <end position="124"/>
    </location>
</feature>
<keyword evidence="5" id="KW-0479">Metal-binding</keyword>
<evidence type="ECO:0000256" key="1">
    <source>
        <dbReference type="ARBA" id="ARBA00004613"/>
    </source>
</evidence>
<feature type="binding site" evidence="5">
    <location>
        <position position="79"/>
    </location>
    <ligand>
        <name>Ca(2+)</name>
        <dbReference type="ChEBI" id="CHEBI:29108"/>
    </ligand>
</feature>
<dbReference type="Gene3D" id="1.20.90.10">
    <property type="entry name" value="Phospholipase A2 domain"/>
    <property type="match status" value="1"/>
</dbReference>
<evidence type="ECO:0000256" key="2">
    <source>
        <dbReference type="ARBA" id="ARBA00022525"/>
    </source>
</evidence>
<evidence type="ECO:0000256" key="6">
    <source>
        <dbReference type="PIRSR" id="PIRSR601211-3"/>
    </source>
</evidence>
<evidence type="ECO:0000256" key="4">
    <source>
        <dbReference type="PIRSR" id="PIRSR601211-1"/>
    </source>
</evidence>
<evidence type="ECO:0000256" key="5">
    <source>
        <dbReference type="PIRSR" id="PIRSR601211-2"/>
    </source>
</evidence>
<protein>
    <recommendedName>
        <fullName evidence="8">Phospholipase A2</fullName>
        <ecNumber evidence="8">3.1.1.4</ecNumber>
    </recommendedName>
</protein>
<feature type="active site" evidence="4">
    <location>
        <position position="78"/>
    </location>
</feature>
<evidence type="ECO:0000256" key="7">
    <source>
        <dbReference type="RuleBase" id="RU003654"/>
    </source>
</evidence>
<dbReference type="InterPro" id="IPR016090">
    <property type="entry name" value="PLA2-like_dom"/>
</dbReference>
<reference evidence="10 11" key="1">
    <citation type="journal article" date="2021" name="Elife">
        <title>Chloroplast acquisition without the gene transfer in kleptoplastic sea slugs, Plakobranchus ocellatus.</title>
        <authorList>
            <person name="Maeda T."/>
            <person name="Takahashi S."/>
            <person name="Yoshida T."/>
            <person name="Shimamura S."/>
            <person name="Takaki Y."/>
            <person name="Nagai Y."/>
            <person name="Toyoda A."/>
            <person name="Suzuki Y."/>
            <person name="Arimoto A."/>
            <person name="Ishii H."/>
            <person name="Satoh N."/>
            <person name="Nishiyama T."/>
            <person name="Hasebe M."/>
            <person name="Maruyama T."/>
            <person name="Minagawa J."/>
            <person name="Obokata J."/>
            <person name="Shigenobu S."/>
        </authorList>
    </citation>
    <scope>NUCLEOTIDE SEQUENCE [LARGE SCALE GENOMIC DNA]</scope>
</reference>
<evidence type="ECO:0000259" key="9">
    <source>
        <dbReference type="SMART" id="SM00085"/>
    </source>
</evidence>
<keyword evidence="8" id="KW-0378">Hydrolase</keyword>
<keyword evidence="11" id="KW-1185">Reference proteome</keyword>
<dbReference type="GO" id="GO:0005543">
    <property type="term" value="F:phospholipid binding"/>
    <property type="evidence" value="ECO:0007669"/>
    <property type="project" value="TreeGrafter"/>
</dbReference>
<dbReference type="Pfam" id="PF00068">
    <property type="entry name" value="Phospholip_A2_1"/>
    <property type="match status" value="1"/>
</dbReference>
<dbReference type="SMART" id="SM00085">
    <property type="entry name" value="PA2c"/>
    <property type="match status" value="1"/>
</dbReference>
<organism evidence="10 11">
    <name type="scientific">Elysia marginata</name>
    <dbReference type="NCBI Taxonomy" id="1093978"/>
    <lineage>
        <taxon>Eukaryota</taxon>
        <taxon>Metazoa</taxon>
        <taxon>Spiralia</taxon>
        <taxon>Lophotrochozoa</taxon>
        <taxon>Mollusca</taxon>
        <taxon>Gastropoda</taxon>
        <taxon>Heterobranchia</taxon>
        <taxon>Euthyneura</taxon>
        <taxon>Panpulmonata</taxon>
        <taxon>Sacoglossa</taxon>
        <taxon>Placobranchoidea</taxon>
        <taxon>Plakobranchidae</taxon>
        <taxon>Elysia</taxon>
    </lineage>
</organism>
<dbReference type="GO" id="GO:0016042">
    <property type="term" value="P:lipid catabolic process"/>
    <property type="evidence" value="ECO:0007669"/>
    <property type="project" value="InterPro"/>
</dbReference>
<evidence type="ECO:0000256" key="3">
    <source>
        <dbReference type="ARBA" id="ARBA00023157"/>
    </source>
</evidence>
<dbReference type="GO" id="GO:0005576">
    <property type="term" value="C:extracellular region"/>
    <property type="evidence" value="ECO:0007669"/>
    <property type="project" value="UniProtKB-SubCell"/>
</dbReference>